<evidence type="ECO:0000313" key="2">
    <source>
        <dbReference type="EMBL" id="EHQ02677.1"/>
    </source>
</evidence>
<dbReference type="STRING" id="865937.Gilli_2039"/>
<evidence type="ECO:0008006" key="4">
    <source>
        <dbReference type="Google" id="ProtNLM"/>
    </source>
</evidence>
<keyword evidence="1" id="KW-0732">Signal</keyword>
<organism evidence="2 3">
    <name type="scientific">Gillisia limnaea (strain DSM 15749 / LMG 21470 / R-8282)</name>
    <dbReference type="NCBI Taxonomy" id="865937"/>
    <lineage>
        <taxon>Bacteria</taxon>
        <taxon>Pseudomonadati</taxon>
        <taxon>Bacteroidota</taxon>
        <taxon>Flavobacteriia</taxon>
        <taxon>Flavobacteriales</taxon>
        <taxon>Flavobacteriaceae</taxon>
        <taxon>Gillisia</taxon>
    </lineage>
</organism>
<evidence type="ECO:0000313" key="3">
    <source>
        <dbReference type="Proteomes" id="UP000003844"/>
    </source>
</evidence>
<protein>
    <recommendedName>
        <fullName evidence="4">Type 1 periplasmic binding fold superfamily protein</fullName>
    </recommendedName>
</protein>
<feature type="chain" id="PRO_5003560623" description="Type 1 periplasmic binding fold superfamily protein" evidence="1">
    <location>
        <begin position="23"/>
        <end position="184"/>
    </location>
</feature>
<keyword evidence="3" id="KW-1185">Reference proteome</keyword>
<reference evidence="3" key="1">
    <citation type="journal article" date="2012" name="Stand. Genomic Sci.">
        <title>Genome sequence of the Antarctic rhodopsins-containing flavobacterium Gillisia limnaea type strain (R-8282(T)).</title>
        <authorList>
            <person name="Riedel T."/>
            <person name="Held B."/>
            <person name="Nolan M."/>
            <person name="Lucas S."/>
            <person name="Lapidus A."/>
            <person name="Tice H."/>
            <person name="Del Rio T.G."/>
            <person name="Cheng J.F."/>
            <person name="Han C."/>
            <person name="Tapia R."/>
            <person name="Goodwin L.A."/>
            <person name="Pitluck S."/>
            <person name="Liolios K."/>
            <person name="Mavromatis K."/>
            <person name="Pagani I."/>
            <person name="Ivanova N."/>
            <person name="Mikhailova N."/>
            <person name="Pati A."/>
            <person name="Chen A."/>
            <person name="Palaniappan K."/>
            <person name="Land M."/>
            <person name="Rohde M."/>
            <person name="Tindall B.J."/>
            <person name="Detter J.C."/>
            <person name="Goker M."/>
            <person name="Bristow J."/>
            <person name="Eisen J.A."/>
            <person name="Markowitz V."/>
            <person name="Hugenholtz P."/>
            <person name="Kyrpides N.C."/>
            <person name="Klenk H.P."/>
            <person name="Woyke T."/>
        </authorList>
    </citation>
    <scope>NUCLEOTIDE SEQUENCE [LARGE SCALE GENOMIC DNA]</scope>
    <source>
        <strain evidence="3">DSM 15749 / LMG 21470 / R-8282</strain>
    </source>
</reference>
<feature type="signal peptide" evidence="1">
    <location>
        <begin position="1"/>
        <end position="22"/>
    </location>
</feature>
<dbReference type="EMBL" id="JH594606">
    <property type="protein sequence ID" value="EHQ02677.1"/>
    <property type="molecule type" value="Genomic_DNA"/>
</dbReference>
<dbReference type="OrthoDB" id="713689at2"/>
<name>H2BTQ7_GILLR</name>
<dbReference type="Proteomes" id="UP000003844">
    <property type="component" value="Unassembled WGS sequence"/>
</dbReference>
<dbReference type="eggNOG" id="ENOG5030EVG">
    <property type="taxonomic scope" value="Bacteria"/>
</dbReference>
<dbReference type="HOGENOM" id="CLU_099796_0_0_10"/>
<sequence>MNKFKFLSVLFFSGLLFTACSSDDDVPEPVNEEEVITTLTVSLSTDGSATPITLITRDLDGDGPNPPVITVSGNLAAGTTYNGTIVLLNETVTPPENITEEVEEEDDEHQFFYTVGSGLNVTTEYGNFDGDGNPLGTKFTLITGAASSGTLTFTLRHEPKKPNTGLADAGGETDLAASFNVTVE</sequence>
<gene>
    <name evidence="2" type="ORF">Gilli_2039</name>
</gene>
<proteinExistence type="predicted"/>
<accession>H2BTQ7</accession>
<dbReference type="AlphaFoldDB" id="H2BTQ7"/>
<dbReference type="RefSeq" id="WP_006988987.1">
    <property type="nucleotide sequence ID" value="NZ_JH594606.1"/>
</dbReference>
<evidence type="ECO:0000256" key="1">
    <source>
        <dbReference type="SAM" id="SignalP"/>
    </source>
</evidence>
<dbReference type="PROSITE" id="PS51257">
    <property type="entry name" value="PROKAR_LIPOPROTEIN"/>
    <property type="match status" value="1"/>
</dbReference>